<dbReference type="SUPFAM" id="SSF55729">
    <property type="entry name" value="Acyl-CoA N-acyltransferases (Nat)"/>
    <property type="match status" value="1"/>
</dbReference>
<dbReference type="Proteomes" id="UP001268542">
    <property type="component" value="Unassembled WGS sequence"/>
</dbReference>
<keyword evidence="3" id="KW-0808">Transferase</keyword>
<dbReference type="EC" id="2.3.1.-" evidence="3"/>
<dbReference type="EMBL" id="JAVYII010000006">
    <property type="protein sequence ID" value="MDT9594174.1"/>
    <property type="molecule type" value="Genomic_DNA"/>
</dbReference>
<dbReference type="Pfam" id="PF13527">
    <property type="entry name" value="Acetyltransf_9"/>
    <property type="match status" value="1"/>
</dbReference>
<gene>
    <name evidence="3" type="ORF">RDV89_13910</name>
</gene>
<accession>A0ABU3PY65</accession>
<dbReference type="InterPro" id="IPR025559">
    <property type="entry name" value="Eis_dom"/>
</dbReference>
<keyword evidence="3" id="KW-0012">Acyltransferase</keyword>
<dbReference type="Gene3D" id="3.40.630.30">
    <property type="match status" value="2"/>
</dbReference>
<feature type="domain" description="Enhanced intracellular survival protein" evidence="1">
    <location>
        <begin position="310"/>
        <end position="407"/>
    </location>
</feature>
<dbReference type="InterPro" id="IPR041380">
    <property type="entry name" value="Acetyltransf_17"/>
</dbReference>
<reference evidence="3 4" key="1">
    <citation type="submission" date="2023-08" db="EMBL/GenBank/DDBJ databases">
        <title>Nocardioides seae sp. nov., a bacterium isolated from a soil.</title>
        <authorList>
            <person name="Wang X."/>
        </authorList>
    </citation>
    <scope>NUCLEOTIDE SEQUENCE [LARGE SCALE GENOMIC DNA]</scope>
    <source>
        <strain evidence="3 4">YZH12</strain>
    </source>
</reference>
<evidence type="ECO:0000259" key="2">
    <source>
        <dbReference type="Pfam" id="PF17668"/>
    </source>
</evidence>
<dbReference type="Gene3D" id="3.30.1050.10">
    <property type="entry name" value="SCP2 sterol-binding domain"/>
    <property type="match status" value="1"/>
</dbReference>
<keyword evidence="4" id="KW-1185">Reference proteome</keyword>
<evidence type="ECO:0000259" key="1">
    <source>
        <dbReference type="Pfam" id="PF13530"/>
    </source>
</evidence>
<comment type="caution">
    <text evidence="3">The sequence shown here is derived from an EMBL/GenBank/DDBJ whole genome shotgun (WGS) entry which is preliminary data.</text>
</comment>
<dbReference type="Pfam" id="PF17668">
    <property type="entry name" value="Acetyltransf_17"/>
    <property type="match status" value="1"/>
</dbReference>
<dbReference type="Pfam" id="PF13530">
    <property type="entry name" value="SCP2_2"/>
    <property type="match status" value="1"/>
</dbReference>
<sequence length="412" mass="43111">MTLSTRRLGPDDSAAVHDASVALGVEAFGSWPAHLPRPSAPAPGAWPDGVAMWATFDEAHPDPATGEPPLVARVRTHDYTSWFGGAAIPTSGYAGVAVAVEHRGAGLLADLFRASLTDLVAEGAVLSSLFPTAPGIYRRLGYETVTALDELELPAASLSGLRPEPEVRLRRAGLADLPAVAATYDAWARLQNGPLTRRGPLFRIEKLLNDVTGVTLAEVDGPDGSRVVGYASWERGSGYGPDKVLTVPDLVALTPGAARALWRAVGTFAPVTGRIRVSTSEPDTTRLVLPGTGGDRVATHPYMLRVLDLPGAVAPRTFTVDGRVDLAVAGDVLGLVDGSWRLEVSGGVAQARRTDGSADAPTLSVQGLALLYAGTLGTANLRLAGHLTGPAHADTLLDLWFGGRQVHVRDSF</sequence>
<dbReference type="GO" id="GO:0016746">
    <property type="term" value="F:acyltransferase activity"/>
    <property type="evidence" value="ECO:0007669"/>
    <property type="project" value="UniProtKB-KW"/>
</dbReference>
<name>A0ABU3PY65_9ACTN</name>
<dbReference type="SUPFAM" id="SSF55718">
    <property type="entry name" value="SCP-like"/>
    <property type="match status" value="1"/>
</dbReference>
<proteinExistence type="predicted"/>
<dbReference type="InterPro" id="IPR051554">
    <property type="entry name" value="Acetyltransferase_Eis"/>
</dbReference>
<evidence type="ECO:0000313" key="4">
    <source>
        <dbReference type="Proteomes" id="UP001268542"/>
    </source>
</evidence>
<feature type="domain" description="Eis-like acetyltransferase" evidence="2">
    <location>
        <begin position="222"/>
        <end position="305"/>
    </location>
</feature>
<dbReference type="InterPro" id="IPR016181">
    <property type="entry name" value="Acyl_CoA_acyltransferase"/>
</dbReference>
<evidence type="ECO:0000313" key="3">
    <source>
        <dbReference type="EMBL" id="MDT9594174.1"/>
    </source>
</evidence>
<dbReference type="RefSeq" id="WP_315733669.1">
    <property type="nucleotide sequence ID" value="NZ_JAVYII010000006.1"/>
</dbReference>
<dbReference type="PANTHER" id="PTHR37817:SF1">
    <property type="entry name" value="N-ACETYLTRANSFERASE EIS"/>
    <property type="match status" value="1"/>
</dbReference>
<organism evidence="3 4">
    <name type="scientific">Nocardioides imazamoxiresistens</name>
    <dbReference type="NCBI Taxonomy" id="3231893"/>
    <lineage>
        <taxon>Bacteria</taxon>
        <taxon>Bacillati</taxon>
        <taxon>Actinomycetota</taxon>
        <taxon>Actinomycetes</taxon>
        <taxon>Propionibacteriales</taxon>
        <taxon>Nocardioidaceae</taxon>
        <taxon>Nocardioides</taxon>
    </lineage>
</organism>
<dbReference type="PANTHER" id="PTHR37817">
    <property type="entry name" value="N-ACETYLTRANSFERASE EIS"/>
    <property type="match status" value="1"/>
</dbReference>
<protein>
    <submittedName>
        <fullName evidence="3">GNAT family N-acetyltransferase</fullName>
        <ecNumber evidence="3">2.3.1.-</ecNumber>
    </submittedName>
</protein>
<dbReference type="InterPro" id="IPR036527">
    <property type="entry name" value="SCP2_sterol-bd_dom_sf"/>
</dbReference>